<keyword evidence="4" id="KW-1185">Reference proteome</keyword>
<evidence type="ECO:0000259" key="2">
    <source>
        <dbReference type="Pfam" id="PF00561"/>
    </source>
</evidence>
<evidence type="ECO:0000313" key="4">
    <source>
        <dbReference type="Proteomes" id="UP000054226"/>
    </source>
</evidence>
<dbReference type="PANTHER" id="PTHR43329">
    <property type="entry name" value="EPOXIDE HYDROLASE"/>
    <property type="match status" value="1"/>
</dbReference>
<dbReference type="InterPro" id="IPR000073">
    <property type="entry name" value="AB_hydrolase_1"/>
</dbReference>
<dbReference type="InterPro" id="IPR029058">
    <property type="entry name" value="AB_hydrolase_fold"/>
</dbReference>
<dbReference type="Proteomes" id="UP000054226">
    <property type="component" value="Unassembled WGS sequence"/>
</dbReference>
<organism evidence="3 4">
    <name type="scientific">Amycolatopsis decaplanina DSM 44594</name>
    <dbReference type="NCBI Taxonomy" id="1284240"/>
    <lineage>
        <taxon>Bacteria</taxon>
        <taxon>Bacillati</taxon>
        <taxon>Actinomycetota</taxon>
        <taxon>Actinomycetes</taxon>
        <taxon>Pseudonocardiales</taxon>
        <taxon>Pseudonocardiaceae</taxon>
        <taxon>Amycolatopsis</taxon>
    </lineage>
</organism>
<feature type="domain" description="AB hydrolase-1" evidence="2">
    <location>
        <begin position="26"/>
        <end position="263"/>
    </location>
</feature>
<dbReference type="SUPFAM" id="SSF53474">
    <property type="entry name" value="alpha/beta-Hydrolases"/>
    <property type="match status" value="1"/>
</dbReference>
<sequence>MIEQLSIPTAAGSFDAIAAGPEDGRPVLLLHGFPEAAVEWEHQVATLGVLGYRAVAPDQRGYSPDVRPEQASEYGIDDLVGDVIAIADRLGWNEFDLVGHDWGGAVAWWTADAHPGRLRSLTVVSTPHPAALAEAMKTDEDQHLRSAYMTEWRQTRVTERRMLENNADALRRMFDWKVPPSKVDEYVRRLSEPGALTAALNWYRAGRPGGKIGPIEVPTLYIWSTEDAAFGSTAALDTANRVTGPYRFEMIEDVSHWVVEEAPEAVTSLLVEHLSSHEQG</sequence>
<dbReference type="Pfam" id="PF00561">
    <property type="entry name" value="Abhydrolase_1"/>
    <property type="match status" value="1"/>
</dbReference>
<dbReference type="RefSeq" id="WP_007035175.1">
    <property type="nucleotide sequence ID" value="NZ_AOHO01000079.1"/>
</dbReference>
<dbReference type="GO" id="GO:0016787">
    <property type="term" value="F:hydrolase activity"/>
    <property type="evidence" value="ECO:0007669"/>
    <property type="project" value="UniProtKB-KW"/>
</dbReference>
<name>M2WRS4_9PSEU</name>
<reference evidence="3 4" key="1">
    <citation type="journal article" date="2013" name="Genome Announc.">
        <title>Draft Genome Sequence of Amycolatopsis decaplanina Strain DSM 44594T.</title>
        <authorList>
            <person name="Kaur N."/>
            <person name="Kumar S."/>
            <person name="Bala M."/>
            <person name="Raghava G.P."/>
            <person name="Mayilraj S."/>
        </authorList>
    </citation>
    <scope>NUCLEOTIDE SEQUENCE [LARGE SCALE GENOMIC DNA]</scope>
    <source>
        <strain evidence="3 4">DSM 44594</strain>
    </source>
</reference>
<protein>
    <submittedName>
        <fullName evidence="3">Haloalkane dehalogenase</fullName>
    </submittedName>
</protein>
<keyword evidence="1" id="KW-0378">Hydrolase</keyword>
<comment type="caution">
    <text evidence="3">The sequence shown here is derived from an EMBL/GenBank/DDBJ whole genome shotgun (WGS) entry which is preliminary data.</text>
</comment>
<dbReference type="EMBL" id="AOHO01000079">
    <property type="protein sequence ID" value="EME51441.1"/>
    <property type="molecule type" value="Genomic_DNA"/>
</dbReference>
<dbReference type="PRINTS" id="PR00111">
    <property type="entry name" value="ABHYDROLASE"/>
</dbReference>
<dbReference type="OrthoDB" id="2987348at2"/>
<proteinExistence type="predicted"/>
<dbReference type="AlphaFoldDB" id="M2WRS4"/>
<gene>
    <name evidence="3" type="ORF">H074_37007</name>
</gene>
<accession>M2WRS4</accession>
<dbReference type="PATRIC" id="fig|1284240.4.peg.7549"/>
<dbReference type="Gene3D" id="3.40.50.1820">
    <property type="entry name" value="alpha/beta hydrolase"/>
    <property type="match status" value="1"/>
</dbReference>
<evidence type="ECO:0000256" key="1">
    <source>
        <dbReference type="ARBA" id="ARBA00022801"/>
    </source>
</evidence>
<dbReference type="InterPro" id="IPR000639">
    <property type="entry name" value="Epox_hydrolase-like"/>
</dbReference>
<evidence type="ECO:0000313" key="3">
    <source>
        <dbReference type="EMBL" id="EME51441.1"/>
    </source>
</evidence>
<dbReference type="PRINTS" id="PR00412">
    <property type="entry name" value="EPOXHYDRLASE"/>
</dbReference>